<dbReference type="PANTHER" id="PTHR15271:SF4">
    <property type="entry name" value="CHROMATIN ASSEMBLY FACTOR 1 SUBUNIT B"/>
    <property type="match status" value="1"/>
</dbReference>
<evidence type="ECO:0000313" key="13">
    <source>
        <dbReference type="Proteomes" id="UP001151516"/>
    </source>
</evidence>
<keyword evidence="8" id="KW-0539">Nucleus</keyword>
<feature type="repeat" description="WD" evidence="9">
    <location>
        <begin position="140"/>
        <end position="181"/>
    </location>
</feature>
<dbReference type="PROSITE" id="PS50082">
    <property type="entry name" value="WD_REPEATS_2"/>
    <property type="match status" value="4"/>
</dbReference>
<reference evidence="12" key="1">
    <citation type="submission" date="2022-07" db="EMBL/GenBank/DDBJ databases">
        <title>Phylogenomic reconstructions and comparative analyses of Kickxellomycotina fungi.</title>
        <authorList>
            <person name="Reynolds N.K."/>
            <person name="Stajich J.E."/>
            <person name="Barry K."/>
            <person name="Grigoriev I.V."/>
            <person name="Crous P."/>
            <person name="Smith M.E."/>
        </authorList>
    </citation>
    <scope>NUCLEOTIDE SEQUENCE</scope>
    <source>
        <strain evidence="12">CBS 109367</strain>
    </source>
</reference>
<feature type="repeat" description="WD" evidence="9">
    <location>
        <begin position="34"/>
        <end position="56"/>
    </location>
</feature>
<feature type="region of interest" description="Disordered" evidence="10">
    <location>
        <begin position="242"/>
        <end position="266"/>
    </location>
</feature>
<evidence type="ECO:0000256" key="1">
    <source>
        <dbReference type="ARBA" id="ARBA00004123"/>
    </source>
</evidence>
<dbReference type="Proteomes" id="UP001151516">
    <property type="component" value="Unassembled WGS sequence"/>
</dbReference>
<dbReference type="PANTHER" id="PTHR15271">
    <property type="entry name" value="CHROMATIN ASSEMBLY FACTOR 1 SUBUNIT B"/>
    <property type="match status" value="1"/>
</dbReference>
<feature type="domain" description="CAF1B/HIR1 beta-propeller" evidence="11">
    <location>
        <begin position="295"/>
        <end position="459"/>
    </location>
</feature>
<keyword evidence="13" id="KW-1185">Reference proteome</keyword>
<dbReference type="PROSITE" id="PS50294">
    <property type="entry name" value="WD_REPEATS_REGION"/>
    <property type="match status" value="3"/>
</dbReference>
<dbReference type="EMBL" id="JANBTX010000255">
    <property type="protein sequence ID" value="KAJ2683835.1"/>
    <property type="molecule type" value="Genomic_DNA"/>
</dbReference>
<evidence type="ECO:0000256" key="10">
    <source>
        <dbReference type="SAM" id="MobiDB-lite"/>
    </source>
</evidence>
<dbReference type="SMART" id="SM00320">
    <property type="entry name" value="WD40"/>
    <property type="match status" value="6"/>
</dbReference>
<evidence type="ECO:0000256" key="3">
    <source>
        <dbReference type="ARBA" id="ARBA00022574"/>
    </source>
</evidence>
<dbReference type="InterPro" id="IPR015943">
    <property type="entry name" value="WD40/YVTN_repeat-like_dom_sf"/>
</dbReference>
<evidence type="ECO:0000256" key="7">
    <source>
        <dbReference type="ARBA" id="ARBA00023204"/>
    </source>
</evidence>
<protein>
    <submittedName>
        <fullName evidence="12">Chromatin assembly factor 1 subunit</fullName>
    </submittedName>
</protein>
<sequence>MRVKTVQINWHDKLPIFSVDFDHSYANSNGGWRFATGGGDNNVRLWRLRTPEERELAPQHPAVEFLASLNRHTAPVNVVRFSPCSSKLASAGDDGVIIIWRQQLSTDTGETPRAPPATLEGGFEDDGFVEPEVWRPVAMLRGSLADICDLAWSPDGNFLVSASVDNTARIWDAREARCLQVLADHSHYVQGVAWDPLGEFIATQSSDRSLRVYRWIAPRDPREIKSGTEVVSLLVSHYSMPIASGQKGDDGPEEESALADSMEGVELQSTGALDSEPMEADDTSALPVPVEAVAAAPTANRSQRLFHDDNLASFFRRPSISPDGRLLAAAAGVQRDRSARNTSYIWARDALLAPPVLSLAGHAKPVVATRWAPCRFAAAKGADASATGAWLADDIDSRMMLAVASQSSVAIYDTSMGGRAIGLMSGLHYAAITDLAWTRDGSHMILTSIDGFASVVAISQPSAAIDIPTPLAVDSRDAASGATDHNRDPPSADGAVSTQDLQHATSASKKGKKRLAPTLVSQL</sequence>
<dbReference type="InterPro" id="IPR036322">
    <property type="entry name" value="WD40_repeat_dom_sf"/>
</dbReference>
<feature type="region of interest" description="Disordered" evidence="10">
    <location>
        <begin position="475"/>
        <end position="523"/>
    </location>
</feature>
<dbReference type="InterPro" id="IPR001680">
    <property type="entry name" value="WD40_rpt"/>
</dbReference>
<comment type="caution">
    <text evidence="12">The sequence shown here is derived from an EMBL/GenBank/DDBJ whole genome shotgun (WGS) entry which is preliminary data.</text>
</comment>
<evidence type="ECO:0000256" key="4">
    <source>
        <dbReference type="ARBA" id="ARBA00022737"/>
    </source>
</evidence>
<dbReference type="Gene3D" id="2.130.10.10">
    <property type="entry name" value="YVTN repeat-like/Quinoprotein amine dehydrogenase"/>
    <property type="match status" value="3"/>
</dbReference>
<evidence type="ECO:0000256" key="8">
    <source>
        <dbReference type="ARBA" id="ARBA00023242"/>
    </source>
</evidence>
<name>A0A9W8GEP6_9FUNG</name>
<dbReference type="OrthoDB" id="71227at2759"/>
<dbReference type="GO" id="GO:0006334">
    <property type="term" value="P:nucleosome assembly"/>
    <property type="evidence" value="ECO:0007669"/>
    <property type="project" value="TreeGrafter"/>
</dbReference>
<feature type="domain" description="CAF1B/HIR1 beta-propeller" evidence="11">
    <location>
        <begin position="1"/>
        <end position="217"/>
    </location>
</feature>
<dbReference type="GO" id="GO:0005634">
    <property type="term" value="C:nucleus"/>
    <property type="evidence" value="ECO:0007669"/>
    <property type="project" value="UniProtKB-SubCell"/>
</dbReference>
<evidence type="ECO:0000256" key="2">
    <source>
        <dbReference type="ARBA" id="ARBA00007306"/>
    </source>
</evidence>
<dbReference type="GO" id="GO:0006281">
    <property type="term" value="P:DNA repair"/>
    <property type="evidence" value="ECO:0007669"/>
    <property type="project" value="UniProtKB-KW"/>
</dbReference>
<evidence type="ECO:0000259" key="11">
    <source>
        <dbReference type="Pfam" id="PF24105"/>
    </source>
</evidence>
<keyword evidence="7" id="KW-0234">DNA repair</keyword>
<feature type="compositionally biased region" description="Polar residues" evidence="10">
    <location>
        <begin position="496"/>
        <end position="508"/>
    </location>
</feature>
<evidence type="ECO:0000256" key="6">
    <source>
        <dbReference type="ARBA" id="ARBA00022853"/>
    </source>
</evidence>
<dbReference type="SUPFAM" id="SSF50978">
    <property type="entry name" value="WD40 repeat-like"/>
    <property type="match status" value="1"/>
</dbReference>
<dbReference type="Pfam" id="PF24105">
    <property type="entry name" value="Beta-prop_CAF1B_HIR1"/>
    <property type="match status" value="2"/>
</dbReference>
<dbReference type="GO" id="GO:0006335">
    <property type="term" value="P:DNA replication-dependent chromatin assembly"/>
    <property type="evidence" value="ECO:0007669"/>
    <property type="project" value="InterPro"/>
</dbReference>
<keyword evidence="5" id="KW-0227">DNA damage</keyword>
<evidence type="ECO:0000256" key="5">
    <source>
        <dbReference type="ARBA" id="ARBA00022763"/>
    </source>
</evidence>
<dbReference type="InterPro" id="IPR055410">
    <property type="entry name" value="Beta-prop_CAF1B_HIR1"/>
</dbReference>
<dbReference type="InterPro" id="IPR045145">
    <property type="entry name" value="PTHR15271"/>
</dbReference>
<dbReference type="AlphaFoldDB" id="A0A9W8GEP6"/>
<keyword evidence="4" id="KW-0677">Repeat</keyword>
<organism evidence="12 13">
    <name type="scientific">Coemansia spiralis</name>
    <dbReference type="NCBI Taxonomy" id="417178"/>
    <lineage>
        <taxon>Eukaryota</taxon>
        <taxon>Fungi</taxon>
        <taxon>Fungi incertae sedis</taxon>
        <taxon>Zoopagomycota</taxon>
        <taxon>Kickxellomycotina</taxon>
        <taxon>Kickxellomycetes</taxon>
        <taxon>Kickxellales</taxon>
        <taxon>Kickxellaceae</taxon>
        <taxon>Coemansia</taxon>
    </lineage>
</organism>
<accession>A0A9W8GEP6</accession>
<feature type="repeat" description="WD" evidence="9">
    <location>
        <begin position="69"/>
        <end position="100"/>
    </location>
</feature>
<evidence type="ECO:0000313" key="12">
    <source>
        <dbReference type="EMBL" id="KAJ2683835.1"/>
    </source>
</evidence>
<keyword evidence="6" id="KW-0156">Chromatin regulator</keyword>
<comment type="similarity">
    <text evidence="2">Belongs to the WD repeat HIR1 family.</text>
</comment>
<dbReference type="GO" id="GO:0033186">
    <property type="term" value="C:CAF-1 complex"/>
    <property type="evidence" value="ECO:0007669"/>
    <property type="project" value="TreeGrafter"/>
</dbReference>
<gene>
    <name evidence="12" type="primary">CAC2</name>
    <name evidence="12" type="ORF">IWW39_005273</name>
</gene>
<evidence type="ECO:0000256" key="9">
    <source>
        <dbReference type="PROSITE-ProRule" id="PRU00221"/>
    </source>
</evidence>
<proteinExistence type="inferred from homology"/>
<feature type="repeat" description="WD" evidence="9">
    <location>
        <begin position="182"/>
        <end position="213"/>
    </location>
</feature>
<keyword evidence="3 9" id="KW-0853">WD repeat</keyword>
<comment type="subcellular location">
    <subcellularLocation>
        <location evidence="1">Nucleus</location>
    </subcellularLocation>
</comment>